<dbReference type="GO" id="GO:0005634">
    <property type="term" value="C:nucleus"/>
    <property type="evidence" value="ECO:0007669"/>
    <property type="project" value="InterPro"/>
</dbReference>
<reference evidence="1 2" key="1">
    <citation type="journal article" date="2017" name="Gigascience">
        <title>Genome sequence of the small brown planthopper, Laodelphax striatellus.</title>
        <authorList>
            <person name="Zhu J."/>
            <person name="Jiang F."/>
            <person name="Wang X."/>
            <person name="Yang P."/>
            <person name="Bao Y."/>
            <person name="Zhao W."/>
            <person name="Wang W."/>
            <person name="Lu H."/>
            <person name="Wang Q."/>
            <person name="Cui N."/>
            <person name="Li J."/>
            <person name="Chen X."/>
            <person name="Luo L."/>
            <person name="Yu J."/>
            <person name="Kang L."/>
            <person name="Cui F."/>
        </authorList>
    </citation>
    <scope>NUCLEOTIDE SEQUENCE [LARGE SCALE GENOMIC DNA]</scope>
    <source>
        <strain evidence="1">Lst14</strain>
    </source>
</reference>
<proteinExistence type="predicted"/>
<dbReference type="OrthoDB" id="10062843at2759"/>
<evidence type="ECO:0000313" key="2">
    <source>
        <dbReference type="Proteomes" id="UP000291343"/>
    </source>
</evidence>
<dbReference type="GO" id="GO:0000796">
    <property type="term" value="C:condensin complex"/>
    <property type="evidence" value="ECO:0007669"/>
    <property type="project" value="TreeGrafter"/>
</dbReference>
<gene>
    <name evidence="1" type="ORF">LSTR_LSTR004435</name>
</gene>
<evidence type="ECO:0000313" key="1">
    <source>
        <dbReference type="EMBL" id="RZF42516.1"/>
    </source>
</evidence>
<protein>
    <submittedName>
        <fullName evidence="1">Uncharacterized protein</fullName>
    </submittedName>
</protein>
<accession>A0A482X9W1</accession>
<name>A0A482X9W1_LAOST</name>
<keyword evidence="2" id="KW-1185">Reference proteome</keyword>
<dbReference type="STRING" id="195883.A0A482X9W1"/>
<dbReference type="PANTHER" id="PTHR16199:SF4">
    <property type="entry name" value="CONDENSIN-2 COMPLEX SUBUNIT G2"/>
    <property type="match status" value="1"/>
</dbReference>
<sequence length="391" mass="44924">MAENKKQSDCIALLLENDDLPSYAKNLLSEKKEELGENGKVTDLSFEVDEISKLSSSIYPLLKSILVKVQEDQETSSKTSLIYLDATVSLIDLLMVKVPEDSTPPETLMNNVGFLNKLLGMDLNIKIKNKISRVCEVCCFKRFRLSTDFIKDTLTFLLKYTLDSSRQAPVQDVKRVWKIHESIKSVNYRNPDFEKLLLQTVRSNDFVSCKEGQQFIAYLFNLDSDMTKSVHDAIKDYLPFVKKAQATSFGKIYHLAWTNSEEQRPLFEKYCIQDLMSRIFELPRATSFMEMSILGKNVLAILSVLHSSRRLIHLSKIITELYTPLIWRHLRSGNNIIRCNATEVFLDVYPLEKPGLLRSEQKAFLERQHDEMADLLVDNCHVVRILAVKGI</sequence>
<dbReference type="Proteomes" id="UP000291343">
    <property type="component" value="Unassembled WGS sequence"/>
</dbReference>
<comment type="caution">
    <text evidence="1">The sequence shown here is derived from an EMBL/GenBank/DDBJ whole genome shotgun (WGS) entry which is preliminary data.</text>
</comment>
<organism evidence="1 2">
    <name type="scientific">Laodelphax striatellus</name>
    <name type="common">Small brown planthopper</name>
    <name type="synonym">Delphax striatella</name>
    <dbReference type="NCBI Taxonomy" id="195883"/>
    <lineage>
        <taxon>Eukaryota</taxon>
        <taxon>Metazoa</taxon>
        <taxon>Ecdysozoa</taxon>
        <taxon>Arthropoda</taxon>
        <taxon>Hexapoda</taxon>
        <taxon>Insecta</taxon>
        <taxon>Pterygota</taxon>
        <taxon>Neoptera</taxon>
        <taxon>Paraneoptera</taxon>
        <taxon>Hemiptera</taxon>
        <taxon>Auchenorrhyncha</taxon>
        <taxon>Fulgoroidea</taxon>
        <taxon>Delphacidae</taxon>
        <taxon>Criomorphinae</taxon>
        <taxon>Laodelphax</taxon>
    </lineage>
</organism>
<dbReference type="InterPro" id="IPR024741">
    <property type="entry name" value="Condensin2_G2"/>
</dbReference>
<dbReference type="Pfam" id="PF12422">
    <property type="entry name" value="Condensin2nSMC"/>
    <property type="match status" value="1"/>
</dbReference>
<dbReference type="AlphaFoldDB" id="A0A482X9W1"/>
<dbReference type="EMBL" id="QKKF02014912">
    <property type="protein sequence ID" value="RZF42516.1"/>
    <property type="molecule type" value="Genomic_DNA"/>
</dbReference>
<dbReference type="PANTHER" id="PTHR16199">
    <property type="entry name" value="CONDENSIN-2 COMPLEX SUBUNIT G2"/>
    <property type="match status" value="1"/>
</dbReference>
<dbReference type="GO" id="GO:0000070">
    <property type="term" value="P:mitotic sister chromatid segregation"/>
    <property type="evidence" value="ECO:0007669"/>
    <property type="project" value="TreeGrafter"/>
</dbReference>
<dbReference type="InParanoid" id="A0A482X9W1"/>